<feature type="domain" description="Rhodanese" evidence="2">
    <location>
        <begin position="185"/>
        <end position="299"/>
    </location>
</feature>
<dbReference type="InterPro" id="IPR051126">
    <property type="entry name" value="Thiosulfate_sulfurtransferase"/>
</dbReference>
<evidence type="ECO:0000259" key="2">
    <source>
        <dbReference type="PROSITE" id="PS50206"/>
    </source>
</evidence>
<proteinExistence type="predicted"/>
<dbReference type="Gene3D" id="3.40.250.10">
    <property type="entry name" value="Rhodanese-like domain"/>
    <property type="match status" value="2"/>
</dbReference>
<gene>
    <name evidence="3" type="ORF">MNBD_DELTA03-512</name>
</gene>
<keyword evidence="1" id="KW-0677">Repeat</keyword>
<dbReference type="PROSITE" id="PS50206">
    <property type="entry name" value="RHODANESE_3"/>
    <property type="match status" value="2"/>
</dbReference>
<evidence type="ECO:0000256" key="1">
    <source>
        <dbReference type="ARBA" id="ARBA00022737"/>
    </source>
</evidence>
<reference evidence="3" key="1">
    <citation type="submission" date="2018-06" db="EMBL/GenBank/DDBJ databases">
        <authorList>
            <person name="Zhirakovskaya E."/>
        </authorList>
    </citation>
    <scope>NUCLEOTIDE SEQUENCE</scope>
</reference>
<dbReference type="EMBL" id="UOEX01000453">
    <property type="protein sequence ID" value="VAW42544.1"/>
    <property type="molecule type" value="Genomic_DNA"/>
</dbReference>
<dbReference type="CDD" id="cd01448">
    <property type="entry name" value="TST_Repeat_1"/>
    <property type="match status" value="1"/>
</dbReference>
<protein>
    <recommendedName>
        <fullName evidence="2">Rhodanese domain-containing protein</fullName>
    </recommendedName>
</protein>
<evidence type="ECO:0000313" key="3">
    <source>
        <dbReference type="EMBL" id="VAW42544.1"/>
    </source>
</evidence>
<dbReference type="InterPro" id="IPR036873">
    <property type="entry name" value="Rhodanese-like_dom_sf"/>
</dbReference>
<dbReference type="Pfam" id="PF00581">
    <property type="entry name" value="Rhodanese"/>
    <property type="match status" value="2"/>
</dbReference>
<dbReference type="PANTHER" id="PTHR43855:SF1">
    <property type="entry name" value="THIOSULFATE SULFURTRANSFERASE"/>
    <property type="match status" value="1"/>
</dbReference>
<feature type="domain" description="Rhodanese" evidence="2">
    <location>
        <begin position="43"/>
        <end position="155"/>
    </location>
</feature>
<accession>A0A3B0WG10</accession>
<sequence>MDITKKFSTILLGFILSTSLLVGTAMAGNSPLVSVKWLANNINRSNMVILDVSDFTHYEKNHIPGAVKAFGPWMTMNHDFVGFMMPKVSDLNSMIRSYGVNNNSFIVIYAEGVTAADTAKSARALWTLQALGHNKVAILNGGFTAWERSGEAISARAATPDPGNFSGTLKKGMVVSFADVQSELHSPGVTFVDTRLPDQYFGKEKNSEVARFGHIPGSLLWPASYITNAGVNLSPSYFKDVKVLRQMAAGVGIPADKNAKIITYSNHGKSAALTYFVLHDILGYQNVSIYDGSMLQYAVTKASLNTFQWGGR</sequence>
<name>A0A3B0WG10_9ZZZZ</name>
<dbReference type="AlphaFoldDB" id="A0A3B0WG10"/>
<dbReference type="InterPro" id="IPR001763">
    <property type="entry name" value="Rhodanese-like_dom"/>
</dbReference>
<organism evidence="3">
    <name type="scientific">hydrothermal vent metagenome</name>
    <dbReference type="NCBI Taxonomy" id="652676"/>
    <lineage>
        <taxon>unclassified sequences</taxon>
        <taxon>metagenomes</taxon>
        <taxon>ecological metagenomes</taxon>
    </lineage>
</organism>
<dbReference type="PANTHER" id="PTHR43855">
    <property type="entry name" value="THIOSULFATE SULFURTRANSFERASE"/>
    <property type="match status" value="1"/>
</dbReference>
<dbReference type="SUPFAM" id="SSF52821">
    <property type="entry name" value="Rhodanese/Cell cycle control phosphatase"/>
    <property type="match status" value="2"/>
</dbReference>
<dbReference type="SMART" id="SM00450">
    <property type="entry name" value="RHOD"/>
    <property type="match status" value="2"/>
</dbReference>